<proteinExistence type="predicted"/>
<keyword evidence="2" id="KW-0479">Metal-binding</keyword>
<dbReference type="EMBL" id="JAPWTK010000708">
    <property type="protein sequence ID" value="KAJ8936829.1"/>
    <property type="molecule type" value="Genomic_DNA"/>
</dbReference>
<keyword evidence="7" id="KW-1185">Reference proteome</keyword>
<comment type="caution">
    <text evidence="6">The sequence shown here is derived from an EMBL/GenBank/DDBJ whole genome shotgun (WGS) entry which is preliminary data.</text>
</comment>
<evidence type="ECO:0000256" key="2">
    <source>
        <dbReference type="ARBA" id="ARBA00022723"/>
    </source>
</evidence>
<dbReference type="PANTHER" id="PTHR46481">
    <property type="entry name" value="ZINC FINGER BED DOMAIN-CONTAINING PROTEIN 4"/>
    <property type="match status" value="1"/>
</dbReference>
<dbReference type="InterPro" id="IPR052035">
    <property type="entry name" value="ZnF_BED_domain_contain"/>
</dbReference>
<protein>
    <recommendedName>
        <fullName evidence="8">Transposase</fullName>
    </recommendedName>
</protein>
<sequence length="162" mass="18868">MHHHPCVAHTINLIVNDALKSADNEQLINLLKQCRDLVTYFKHSALATNELKKCQQLLGLPILKIKQDVVTRWNSTLHMLQRLLDIKDSLHKSLANTSVLRCRTMNHLVRLYCIIKATRLDDNRNIWGKIYNNVLSDSFGSWFAVRNKIEITLNWPWQSITK</sequence>
<evidence type="ECO:0000256" key="1">
    <source>
        <dbReference type="ARBA" id="ARBA00004123"/>
    </source>
</evidence>
<evidence type="ECO:0000313" key="6">
    <source>
        <dbReference type="EMBL" id="KAJ8936829.1"/>
    </source>
</evidence>
<keyword evidence="5" id="KW-0539">Nucleus</keyword>
<gene>
    <name evidence="6" type="ORF">NQ318_015297</name>
</gene>
<evidence type="ECO:0000256" key="4">
    <source>
        <dbReference type="ARBA" id="ARBA00022833"/>
    </source>
</evidence>
<keyword evidence="4" id="KW-0862">Zinc</keyword>
<evidence type="ECO:0000256" key="5">
    <source>
        <dbReference type="ARBA" id="ARBA00023242"/>
    </source>
</evidence>
<comment type="subcellular location">
    <subcellularLocation>
        <location evidence="1">Nucleus</location>
    </subcellularLocation>
</comment>
<evidence type="ECO:0000313" key="7">
    <source>
        <dbReference type="Proteomes" id="UP001162162"/>
    </source>
</evidence>
<dbReference type="GO" id="GO:0005634">
    <property type="term" value="C:nucleus"/>
    <property type="evidence" value="ECO:0007669"/>
    <property type="project" value="UniProtKB-SubCell"/>
</dbReference>
<organism evidence="6 7">
    <name type="scientific">Aromia moschata</name>
    <dbReference type="NCBI Taxonomy" id="1265417"/>
    <lineage>
        <taxon>Eukaryota</taxon>
        <taxon>Metazoa</taxon>
        <taxon>Ecdysozoa</taxon>
        <taxon>Arthropoda</taxon>
        <taxon>Hexapoda</taxon>
        <taxon>Insecta</taxon>
        <taxon>Pterygota</taxon>
        <taxon>Neoptera</taxon>
        <taxon>Endopterygota</taxon>
        <taxon>Coleoptera</taxon>
        <taxon>Polyphaga</taxon>
        <taxon>Cucujiformia</taxon>
        <taxon>Chrysomeloidea</taxon>
        <taxon>Cerambycidae</taxon>
        <taxon>Cerambycinae</taxon>
        <taxon>Callichromatini</taxon>
        <taxon>Aromia</taxon>
    </lineage>
</organism>
<dbReference type="PANTHER" id="PTHR46481:SF10">
    <property type="entry name" value="ZINC FINGER BED DOMAIN-CONTAINING PROTEIN 39"/>
    <property type="match status" value="1"/>
</dbReference>
<dbReference type="GO" id="GO:0008270">
    <property type="term" value="F:zinc ion binding"/>
    <property type="evidence" value="ECO:0007669"/>
    <property type="project" value="UniProtKB-KW"/>
</dbReference>
<keyword evidence="3" id="KW-0863">Zinc-finger</keyword>
<dbReference type="AlphaFoldDB" id="A0AAV8XE91"/>
<evidence type="ECO:0000256" key="3">
    <source>
        <dbReference type="ARBA" id="ARBA00022771"/>
    </source>
</evidence>
<dbReference type="SUPFAM" id="SSF53098">
    <property type="entry name" value="Ribonuclease H-like"/>
    <property type="match status" value="1"/>
</dbReference>
<evidence type="ECO:0008006" key="8">
    <source>
        <dbReference type="Google" id="ProtNLM"/>
    </source>
</evidence>
<name>A0AAV8XE91_9CUCU</name>
<accession>A0AAV8XE91</accession>
<dbReference type="InterPro" id="IPR012337">
    <property type="entry name" value="RNaseH-like_sf"/>
</dbReference>
<dbReference type="Proteomes" id="UP001162162">
    <property type="component" value="Unassembled WGS sequence"/>
</dbReference>
<reference evidence="6" key="1">
    <citation type="journal article" date="2023" name="Insect Mol. Biol.">
        <title>Genome sequencing provides insights into the evolution of gene families encoding plant cell wall-degrading enzymes in longhorned beetles.</title>
        <authorList>
            <person name="Shin N.R."/>
            <person name="Okamura Y."/>
            <person name="Kirsch R."/>
            <person name="Pauchet Y."/>
        </authorList>
    </citation>
    <scope>NUCLEOTIDE SEQUENCE</scope>
    <source>
        <strain evidence="6">AMC_N1</strain>
    </source>
</reference>